<evidence type="ECO:0000313" key="2">
    <source>
        <dbReference type="Proteomes" id="UP000019149"/>
    </source>
</evidence>
<dbReference type="EMBL" id="APAU02000077">
    <property type="protein sequence ID" value="EUB57699.1"/>
    <property type="molecule type" value="Genomic_DNA"/>
</dbReference>
<sequence length="68" mass="7913">MHTLAGLLVVHQSEKAPRIIQKSLLKRKITDFKYFLWTKTFIKLFEGTDNFFLITAACDFSTLFLSKT</sequence>
<dbReference type="GeneID" id="36343155"/>
<dbReference type="Proteomes" id="UP000019149">
    <property type="component" value="Unassembled WGS sequence"/>
</dbReference>
<dbReference type="AlphaFoldDB" id="W6UW46"/>
<keyword evidence="2" id="KW-1185">Reference proteome</keyword>
<dbReference type="CTD" id="36343155"/>
<protein>
    <submittedName>
        <fullName evidence="1">Uncharacterized protein</fullName>
    </submittedName>
</protein>
<reference evidence="1 2" key="1">
    <citation type="journal article" date="2013" name="Nat. Genet.">
        <title>The genome of the hydatid tapeworm Echinococcus granulosus.</title>
        <authorList>
            <person name="Zheng H."/>
            <person name="Zhang W."/>
            <person name="Zhang L."/>
            <person name="Zhang Z."/>
            <person name="Li J."/>
            <person name="Lu G."/>
            <person name="Zhu Y."/>
            <person name="Wang Y."/>
            <person name="Huang Y."/>
            <person name="Liu J."/>
            <person name="Kang H."/>
            <person name="Chen J."/>
            <person name="Wang L."/>
            <person name="Chen A."/>
            <person name="Yu S."/>
            <person name="Gao Z."/>
            <person name="Jin L."/>
            <person name="Gu W."/>
            <person name="Wang Z."/>
            <person name="Zhao L."/>
            <person name="Shi B."/>
            <person name="Wen H."/>
            <person name="Lin R."/>
            <person name="Jones M.K."/>
            <person name="Brejova B."/>
            <person name="Vinar T."/>
            <person name="Zhao G."/>
            <person name="McManus D.P."/>
            <person name="Chen Z."/>
            <person name="Zhou Y."/>
            <person name="Wang S."/>
        </authorList>
    </citation>
    <scope>NUCLEOTIDE SEQUENCE [LARGE SCALE GENOMIC DNA]</scope>
</reference>
<evidence type="ECO:0000313" key="1">
    <source>
        <dbReference type="EMBL" id="EUB57699.1"/>
    </source>
</evidence>
<dbReference type="RefSeq" id="XP_024348895.1">
    <property type="nucleotide sequence ID" value="XM_024496689.1"/>
</dbReference>
<gene>
    <name evidence="1" type="ORF">EGR_07440</name>
</gene>
<name>W6UW46_ECHGR</name>
<organism evidence="1 2">
    <name type="scientific">Echinococcus granulosus</name>
    <name type="common">Hydatid tapeworm</name>
    <dbReference type="NCBI Taxonomy" id="6210"/>
    <lineage>
        <taxon>Eukaryota</taxon>
        <taxon>Metazoa</taxon>
        <taxon>Spiralia</taxon>
        <taxon>Lophotrochozoa</taxon>
        <taxon>Platyhelminthes</taxon>
        <taxon>Cestoda</taxon>
        <taxon>Eucestoda</taxon>
        <taxon>Cyclophyllidea</taxon>
        <taxon>Taeniidae</taxon>
        <taxon>Echinococcus</taxon>
        <taxon>Echinococcus granulosus group</taxon>
    </lineage>
</organism>
<accession>W6UW46</accession>
<proteinExistence type="predicted"/>
<dbReference type="KEGG" id="egl:EGR_07440"/>
<comment type="caution">
    <text evidence="1">The sequence shown here is derived from an EMBL/GenBank/DDBJ whole genome shotgun (WGS) entry which is preliminary data.</text>
</comment>